<keyword evidence="3" id="KW-1185">Reference proteome</keyword>
<evidence type="ECO:0000313" key="3">
    <source>
        <dbReference type="Proteomes" id="UP000054928"/>
    </source>
</evidence>
<dbReference type="EMBL" id="CCYD01003101">
    <property type="protein sequence ID" value="CEG50131.1"/>
    <property type="molecule type" value="Genomic_DNA"/>
</dbReference>
<dbReference type="RefSeq" id="XP_024586500.1">
    <property type="nucleotide sequence ID" value="XM_024721397.2"/>
</dbReference>
<sequence length="88" mass="10100">MGTALLCRQQKNSQSQAFPSSPQETSPCVSTIATMITYTSRYHNEANLSYNVHRCILSNSIFRRLCQHGLIVSKHMLFTRKNRTLFSF</sequence>
<feature type="region of interest" description="Disordered" evidence="1">
    <location>
        <begin position="1"/>
        <end position="27"/>
    </location>
</feature>
<evidence type="ECO:0000256" key="1">
    <source>
        <dbReference type="SAM" id="MobiDB-lite"/>
    </source>
</evidence>
<proteinExistence type="predicted"/>
<dbReference type="GeneID" id="36410294"/>
<organism evidence="2 3">
    <name type="scientific">Plasmopara halstedii</name>
    <name type="common">Downy mildew of sunflower</name>
    <dbReference type="NCBI Taxonomy" id="4781"/>
    <lineage>
        <taxon>Eukaryota</taxon>
        <taxon>Sar</taxon>
        <taxon>Stramenopiles</taxon>
        <taxon>Oomycota</taxon>
        <taxon>Peronosporomycetes</taxon>
        <taxon>Peronosporales</taxon>
        <taxon>Peronosporaceae</taxon>
        <taxon>Plasmopara</taxon>
    </lineage>
</organism>
<dbReference type="Proteomes" id="UP000054928">
    <property type="component" value="Unassembled WGS sequence"/>
</dbReference>
<reference evidence="3" key="1">
    <citation type="submission" date="2014-09" db="EMBL/GenBank/DDBJ databases">
        <authorList>
            <person name="Sharma Rahul"/>
            <person name="Thines Marco"/>
        </authorList>
    </citation>
    <scope>NUCLEOTIDE SEQUENCE [LARGE SCALE GENOMIC DNA]</scope>
</reference>
<protein>
    <submittedName>
        <fullName evidence="2">Uncharacterized protein</fullName>
    </submittedName>
</protein>
<feature type="compositionally biased region" description="Polar residues" evidence="1">
    <location>
        <begin position="9"/>
        <end position="27"/>
    </location>
</feature>
<accession>A0A0N7L8K5</accession>
<name>A0A0N7L8K5_PLAHL</name>
<evidence type="ECO:0000313" key="2">
    <source>
        <dbReference type="EMBL" id="CEG50131.1"/>
    </source>
</evidence>
<dbReference type="AlphaFoldDB" id="A0A0N7L8K5"/>